<dbReference type="EMBL" id="JAYKXP010000004">
    <property type="protein sequence ID" value="KAK7058793.1"/>
    <property type="molecule type" value="Genomic_DNA"/>
</dbReference>
<proteinExistence type="predicted"/>
<accession>A0AAW0E0X7</accession>
<evidence type="ECO:0000313" key="2">
    <source>
        <dbReference type="Proteomes" id="UP001383192"/>
    </source>
</evidence>
<protein>
    <submittedName>
        <fullName evidence="1">Uncharacterized protein</fullName>
    </submittedName>
</protein>
<dbReference type="Proteomes" id="UP001383192">
    <property type="component" value="Unassembled WGS sequence"/>
</dbReference>
<evidence type="ECO:0000313" key="1">
    <source>
        <dbReference type="EMBL" id="KAK7058793.1"/>
    </source>
</evidence>
<keyword evidence="2" id="KW-1185">Reference proteome</keyword>
<name>A0AAW0E0X7_9AGAR</name>
<reference evidence="1 2" key="1">
    <citation type="submission" date="2024-01" db="EMBL/GenBank/DDBJ databases">
        <title>A draft genome for a cacao thread blight-causing isolate of Paramarasmius palmivorus.</title>
        <authorList>
            <person name="Baruah I.K."/>
            <person name="Bukari Y."/>
            <person name="Amoako-Attah I."/>
            <person name="Meinhardt L.W."/>
            <person name="Bailey B.A."/>
            <person name="Cohen S.P."/>
        </authorList>
    </citation>
    <scope>NUCLEOTIDE SEQUENCE [LARGE SCALE GENOMIC DNA]</scope>
    <source>
        <strain evidence="1 2">GH-12</strain>
    </source>
</reference>
<comment type="caution">
    <text evidence="1">The sequence shown here is derived from an EMBL/GenBank/DDBJ whole genome shotgun (WGS) entry which is preliminary data.</text>
</comment>
<organism evidence="1 2">
    <name type="scientific">Paramarasmius palmivorus</name>
    <dbReference type="NCBI Taxonomy" id="297713"/>
    <lineage>
        <taxon>Eukaryota</taxon>
        <taxon>Fungi</taxon>
        <taxon>Dikarya</taxon>
        <taxon>Basidiomycota</taxon>
        <taxon>Agaricomycotina</taxon>
        <taxon>Agaricomycetes</taxon>
        <taxon>Agaricomycetidae</taxon>
        <taxon>Agaricales</taxon>
        <taxon>Marasmiineae</taxon>
        <taxon>Marasmiaceae</taxon>
        <taxon>Paramarasmius</taxon>
    </lineage>
</organism>
<dbReference type="AlphaFoldDB" id="A0AAW0E0X7"/>
<sequence length="188" mass="22215">MNNHQESSSFSLPFVTPVVRRLDVLSQELLENSHSTDILRPSSLTQDRALSAAFALLVLLQFRDQRIHQQRSLLTPWDRWTQESEAEKEICIIDKHIERVWEQWFLDAYCSPKEIETVLWTAFPLEEDKDKTVRVVDFLAKDDPPVYLLTHRVVQYSLFNYWKRGPSVDLATARHYLTTKYDAFYTPR</sequence>
<gene>
    <name evidence="1" type="ORF">VNI00_001417</name>
</gene>